<evidence type="ECO:0008006" key="4">
    <source>
        <dbReference type="Google" id="ProtNLM"/>
    </source>
</evidence>
<dbReference type="NCBIfam" id="NF033493">
    <property type="entry name" value="MetS_like_NSS"/>
    <property type="match status" value="1"/>
</dbReference>
<sequence length="34" mass="3579">MTGGAIFWMVLSMVIIWGGMGASILHAVKKAKSS</sequence>
<proteinExistence type="predicted"/>
<organism evidence="2 3">
    <name type="scientific">Bacillus oleivorans</name>
    <dbReference type="NCBI Taxonomy" id="1448271"/>
    <lineage>
        <taxon>Bacteria</taxon>
        <taxon>Bacillati</taxon>
        <taxon>Bacillota</taxon>
        <taxon>Bacilli</taxon>
        <taxon>Bacillales</taxon>
        <taxon>Bacillaceae</taxon>
        <taxon>Bacillus</taxon>
    </lineage>
</organism>
<keyword evidence="1" id="KW-0472">Membrane</keyword>
<feature type="transmembrane region" description="Helical" evidence="1">
    <location>
        <begin position="6"/>
        <end position="28"/>
    </location>
</feature>
<dbReference type="RefSeq" id="WP_142305230.1">
    <property type="nucleotide sequence ID" value="NZ_JBEPMQ010000014.1"/>
</dbReference>
<evidence type="ECO:0000313" key="3">
    <source>
        <dbReference type="Proteomes" id="UP000219546"/>
    </source>
</evidence>
<protein>
    <recommendedName>
        <fullName evidence="4">Methionine/alanine importer small subunit</fullName>
    </recommendedName>
</protein>
<name>A0A285D7W3_9BACI</name>
<keyword evidence="1" id="KW-1133">Transmembrane helix</keyword>
<keyword evidence="1" id="KW-0812">Transmembrane</keyword>
<dbReference type="AlphaFoldDB" id="A0A285D7W3"/>
<dbReference type="EMBL" id="OAOP01000011">
    <property type="protein sequence ID" value="SNX75273.1"/>
    <property type="molecule type" value="Genomic_DNA"/>
</dbReference>
<gene>
    <name evidence="2" type="ORF">SAMN05877753_111124</name>
</gene>
<dbReference type="OrthoDB" id="2055915at2"/>
<accession>A0A285D7W3</accession>
<keyword evidence="3" id="KW-1185">Reference proteome</keyword>
<reference evidence="2 3" key="1">
    <citation type="submission" date="2017-08" db="EMBL/GenBank/DDBJ databases">
        <authorList>
            <person name="de Groot N.N."/>
        </authorList>
    </citation>
    <scope>NUCLEOTIDE SEQUENCE [LARGE SCALE GENOMIC DNA]</scope>
    <source>
        <strain evidence="2 3">JC228</strain>
    </source>
</reference>
<evidence type="ECO:0000256" key="1">
    <source>
        <dbReference type="SAM" id="Phobius"/>
    </source>
</evidence>
<dbReference type="Proteomes" id="UP000219546">
    <property type="component" value="Unassembled WGS sequence"/>
</dbReference>
<evidence type="ECO:0000313" key="2">
    <source>
        <dbReference type="EMBL" id="SNX75273.1"/>
    </source>
</evidence>